<evidence type="ECO:0000313" key="1">
    <source>
        <dbReference type="EMBL" id="RXJ00263.1"/>
    </source>
</evidence>
<comment type="caution">
    <text evidence="1">The sequence shown here is derived from an EMBL/GenBank/DDBJ whole genome shotgun (WGS) entry which is preliminary data.</text>
</comment>
<accession>A0A4Q0VTA7</accession>
<evidence type="ECO:0000313" key="2">
    <source>
        <dbReference type="Proteomes" id="UP000290649"/>
    </source>
</evidence>
<proteinExistence type="predicted"/>
<sequence length="63" mass="7299">MVNVVYYAKGDILLSQLLNEVPLEGQGIKIKGKKGEVLRVEKINEKKYHVQVEFLKEDKNKKK</sequence>
<reference evidence="1 2" key="1">
    <citation type="journal article" date="2019" name="Int. J. Syst. Evol. Microbiol.">
        <title>Anaerobacillus alkaliphilus sp. nov., a novel alkaliphilic and moderately halophilic bacterium.</title>
        <authorList>
            <person name="Borsodi A.K."/>
            <person name="Aszalos J.M."/>
            <person name="Bihari P."/>
            <person name="Nagy I."/>
            <person name="Schumann P."/>
            <person name="Sproer C."/>
            <person name="Kovacs A.L."/>
            <person name="Boka K."/>
            <person name="Dobosy P."/>
            <person name="Ovari M."/>
            <person name="Szili-Kovacs T."/>
            <person name="Toth E."/>
        </authorList>
    </citation>
    <scope>NUCLEOTIDE SEQUENCE [LARGE SCALE GENOMIC DNA]</scope>
    <source>
        <strain evidence="1 2">B16-10</strain>
    </source>
</reference>
<gene>
    <name evidence="1" type="ORF">DS745_12070</name>
</gene>
<dbReference type="RefSeq" id="WP_129078484.1">
    <property type="nucleotide sequence ID" value="NZ_QOUX01000039.1"/>
</dbReference>
<name>A0A4Q0VTA7_9BACI</name>
<dbReference type="EMBL" id="QOUX01000039">
    <property type="protein sequence ID" value="RXJ00263.1"/>
    <property type="molecule type" value="Genomic_DNA"/>
</dbReference>
<dbReference type="Proteomes" id="UP000290649">
    <property type="component" value="Unassembled WGS sequence"/>
</dbReference>
<organism evidence="1 2">
    <name type="scientific">Anaerobacillus alkaliphilus</name>
    <dbReference type="NCBI Taxonomy" id="1548597"/>
    <lineage>
        <taxon>Bacteria</taxon>
        <taxon>Bacillati</taxon>
        <taxon>Bacillota</taxon>
        <taxon>Bacilli</taxon>
        <taxon>Bacillales</taxon>
        <taxon>Bacillaceae</taxon>
        <taxon>Anaerobacillus</taxon>
    </lineage>
</organism>
<dbReference type="AlphaFoldDB" id="A0A4Q0VTA7"/>
<protein>
    <submittedName>
        <fullName evidence="1">Uncharacterized protein</fullName>
    </submittedName>
</protein>
<keyword evidence="2" id="KW-1185">Reference proteome</keyword>